<dbReference type="RefSeq" id="WP_036755486.1">
    <property type="nucleotide sequence ID" value="NZ_CP035286.1"/>
</dbReference>
<keyword evidence="3 4" id="KW-0560">Oxidoreductase</keyword>
<organism evidence="9 10">
    <name type="scientific">Paracoccus versutus</name>
    <name type="common">Thiobacillus versutus</name>
    <dbReference type="NCBI Taxonomy" id="34007"/>
    <lineage>
        <taxon>Bacteria</taxon>
        <taxon>Pseudomonadati</taxon>
        <taxon>Pseudomonadota</taxon>
        <taxon>Alphaproteobacteria</taxon>
        <taxon>Rhodobacterales</taxon>
        <taxon>Paracoccaceae</taxon>
        <taxon>Paracoccus</taxon>
    </lineage>
</organism>
<keyword evidence="4 6" id="KW-0641">Proline biosynthesis</keyword>
<comment type="caution">
    <text evidence="9">The sequence shown here is derived from an EMBL/GenBank/DDBJ whole genome shotgun (WGS) entry which is preliminary data.</text>
</comment>
<evidence type="ECO:0000256" key="4">
    <source>
        <dbReference type="HAMAP-Rule" id="MF_01925"/>
    </source>
</evidence>
<comment type="function">
    <text evidence="4">Catalyzes the reduction of 1-pyrroline-5-carboxylate (PCA) to L-proline.</text>
</comment>
<evidence type="ECO:0000259" key="7">
    <source>
        <dbReference type="Pfam" id="PF03807"/>
    </source>
</evidence>
<comment type="catalytic activity">
    <reaction evidence="4 6">
        <text>L-proline + NADP(+) = (S)-1-pyrroline-5-carboxylate + NADPH + 2 H(+)</text>
        <dbReference type="Rhea" id="RHEA:14109"/>
        <dbReference type="ChEBI" id="CHEBI:15378"/>
        <dbReference type="ChEBI" id="CHEBI:17388"/>
        <dbReference type="ChEBI" id="CHEBI:57783"/>
        <dbReference type="ChEBI" id="CHEBI:58349"/>
        <dbReference type="ChEBI" id="CHEBI:60039"/>
        <dbReference type="EC" id="1.5.1.2"/>
    </reaction>
</comment>
<dbReference type="GO" id="GO:0055129">
    <property type="term" value="P:L-proline biosynthetic process"/>
    <property type="evidence" value="ECO:0007669"/>
    <property type="project" value="UniProtKB-UniRule"/>
</dbReference>
<evidence type="ECO:0000256" key="5">
    <source>
        <dbReference type="NCBIfam" id="TIGR00112"/>
    </source>
</evidence>
<dbReference type="PROSITE" id="PS00521">
    <property type="entry name" value="P5CR"/>
    <property type="match status" value="1"/>
</dbReference>
<keyword evidence="4 6" id="KW-0028">Amino-acid biosynthesis</keyword>
<evidence type="ECO:0000313" key="10">
    <source>
        <dbReference type="Proteomes" id="UP000256794"/>
    </source>
</evidence>
<dbReference type="EC" id="1.5.1.2" evidence="4 5"/>
<dbReference type="InterPro" id="IPR000304">
    <property type="entry name" value="Pyrroline-COOH_reductase"/>
</dbReference>
<accession>A0AAQ0HET4</accession>
<comment type="subcellular location">
    <subcellularLocation>
        <location evidence="4">Cytoplasm</location>
    </subcellularLocation>
</comment>
<comment type="similarity">
    <text evidence="1 4 6">Belongs to the pyrroline-5-carboxylate reductase family.</text>
</comment>
<dbReference type="PANTHER" id="PTHR11645:SF0">
    <property type="entry name" value="PYRROLINE-5-CARBOXYLATE REDUCTASE 3"/>
    <property type="match status" value="1"/>
</dbReference>
<comment type="catalytic activity">
    <reaction evidence="4">
        <text>L-proline + NAD(+) = (S)-1-pyrroline-5-carboxylate + NADH + 2 H(+)</text>
        <dbReference type="Rhea" id="RHEA:14105"/>
        <dbReference type="ChEBI" id="CHEBI:15378"/>
        <dbReference type="ChEBI" id="CHEBI:17388"/>
        <dbReference type="ChEBI" id="CHEBI:57540"/>
        <dbReference type="ChEBI" id="CHEBI:57945"/>
        <dbReference type="ChEBI" id="CHEBI:60039"/>
        <dbReference type="EC" id="1.5.1.2"/>
    </reaction>
</comment>
<dbReference type="Gene3D" id="3.40.50.720">
    <property type="entry name" value="NAD(P)-binding Rossmann-like Domain"/>
    <property type="match status" value="1"/>
</dbReference>
<dbReference type="InterPro" id="IPR028939">
    <property type="entry name" value="P5C_Rdtase_cat_N"/>
</dbReference>
<dbReference type="PANTHER" id="PTHR11645">
    <property type="entry name" value="PYRROLINE-5-CARBOXYLATE REDUCTASE"/>
    <property type="match status" value="1"/>
</dbReference>
<dbReference type="Proteomes" id="UP000256794">
    <property type="component" value="Unassembled WGS sequence"/>
</dbReference>
<keyword evidence="10" id="KW-1185">Reference proteome</keyword>
<evidence type="ECO:0000256" key="2">
    <source>
        <dbReference type="ARBA" id="ARBA00022857"/>
    </source>
</evidence>
<evidence type="ECO:0000259" key="8">
    <source>
        <dbReference type="Pfam" id="PF14748"/>
    </source>
</evidence>
<dbReference type="Gene3D" id="1.10.3730.10">
    <property type="entry name" value="ProC C-terminal domain-like"/>
    <property type="match status" value="1"/>
</dbReference>
<evidence type="ECO:0000256" key="3">
    <source>
        <dbReference type="ARBA" id="ARBA00023002"/>
    </source>
</evidence>
<gene>
    <name evidence="4" type="primary">proC</name>
    <name evidence="9" type="ORF">ATH84_103449</name>
</gene>
<dbReference type="InterPro" id="IPR036291">
    <property type="entry name" value="NAD(P)-bd_dom_sf"/>
</dbReference>
<evidence type="ECO:0000256" key="1">
    <source>
        <dbReference type="ARBA" id="ARBA00005525"/>
    </source>
</evidence>
<keyword evidence="2 4" id="KW-0521">NADP</keyword>
<dbReference type="PIRSF" id="PIRSF000193">
    <property type="entry name" value="Pyrrol-5-carb_rd"/>
    <property type="match status" value="1"/>
</dbReference>
<dbReference type="SUPFAM" id="SSF48179">
    <property type="entry name" value="6-phosphogluconate dehydrogenase C-terminal domain-like"/>
    <property type="match status" value="1"/>
</dbReference>
<dbReference type="AlphaFoldDB" id="A0AAQ0HET4"/>
<proteinExistence type="inferred from homology"/>
<dbReference type="InterPro" id="IPR053790">
    <property type="entry name" value="P5CR-like_CS"/>
</dbReference>
<dbReference type="GO" id="GO:0004735">
    <property type="term" value="F:pyrroline-5-carboxylate reductase activity"/>
    <property type="evidence" value="ECO:0007669"/>
    <property type="project" value="UniProtKB-UniRule"/>
</dbReference>
<evidence type="ECO:0000313" key="9">
    <source>
        <dbReference type="EMBL" id="REG36584.1"/>
    </source>
</evidence>
<dbReference type="FunFam" id="1.10.3730.10:FF:000001">
    <property type="entry name" value="Pyrroline-5-carboxylate reductase"/>
    <property type="match status" value="1"/>
</dbReference>
<name>A0AAQ0HET4_PARVE</name>
<feature type="domain" description="Pyrroline-5-carboxylate reductase catalytic N-terminal" evidence="7">
    <location>
        <begin position="6"/>
        <end position="82"/>
    </location>
</feature>
<dbReference type="InterPro" id="IPR008927">
    <property type="entry name" value="6-PGluconate_DH-like_C_sf"/>
</dbReference>
<reference evidence="9 10" key="1">
    <citation type="submission" date="2018-08" db="EMBL/GenBank/DDBJ databases">
        <title>Genomic Encyclopedia of Archaeal and Bacterial Type Strains, Phase II (KMG-II): from individual species to whole genera.</title>
        <authorList>
            <person name="Goeker M."/>
        </authorList>
    </citation>
    <scope>NUCLEOTIDE SEQUENCE [LARGE SCALE GENOMIC DNA]</scope>
    <source>
        <strain evidence="9 10">DSM 582</strain>
    </source>
</reference>
<dbReference type="Pfam" id="PF14748">
    <property type="entry name" value="P5CR_dimer"/>
    <property type="match status" value="1"/>
</dbReference>
<dbReference type="Pfam" id="PF03807">
    <property type="entry name" value="F420_oxidored"/>
    <property type="match status" value="1"/>
</dbReference>
<protein>
    <recommendedName>
        <fullName evidence="4 5">Pyrroline-5-carboxylate reductase</fullName>
        <shortName evidence="4">P5C reductase</shortName>
        <shortName evidence="4">P5CR</shortName>
        <ecNumber evidence="4 5">1.5.1.2</ecNumber>
    </recommendedName>
    <alternativeName>
        <fullName evidence="4">PCA reductase</fullName>
    </alternativeName>
</protein>
<dbReference type="InterPro" id="IPR029036">
    <property type="entry name" value="P5CR_dimer"/>
</dbReference>
<dbReference type="SUPFAM" id="SSF51735">
    <property type="entry name" value="NAD(P)-binding Rossmann-fold domains"/>
    <property type="match status" value="1"/>
</dbReference>
<dbReference type="EMBL" id="QUMX01000034">
    <property type="protein sequence ID" value="REG36584.1"/>
    <property type="molecule type" value="Genomic_DNA"/>
</dbReference>
<keyword evidence="4" id="KW-0963">Cytoplasm</keyword>
<sequence length="276" mass="28778">MRRFLFVGCGNMGGAIASAAMRAIPHARITVVDPSPERAKALLPAGMAVETHPDFAKLGEARFDLGILCVKPQQFAELSPLAISVIRSGAIASIMAGVTLDALAARLGSERIARTMPNLPALVGQAMTVGVAADGLTQADRRMVATLFEAVGQFRWLSDETLIDAATAVAGSGPGYIFAFAQYMMEAAVASGMDAALADLLVRQTFRGAAELMHADPRTAEELKKAVTSKAGTTEAGLAVFEAEGALPELCLKAVAAAAQRARELSRTAAPESPRQ</sequence>
<dbReference type="NCBIfam" id="TIGR00112">
    <property type="entry name" value="proC"/>
    <property type="match status" value="1"/>
</dbReference>
<comment type="pathway">
    <text evidence="4 6">Amino-acid biosynthesis; L-proline biosynthesis; L-proline from L-glutamate 5-semialdehyde: step 1/1.</text>
</comment>
<feature type="domain" description="Pyrroline-5-carboxylate reductase dimerisation" evidence="8">
    <location>
        <begin position="160"/>
        <end position="265"/>
    </location>
</feature>
<dbReference type="HAMAP" id="MF_01925">
    <property type="entry name" value="P5C_reductase"/>
    <property type="match status" value="1"/>
</dbReference>
<evidence type="ECO:0000256" key="6">
    <source>
        <dbReference type="RuleBase" id="RU003903"/>
    </source>
</evidence>
<dbReference type="GO" id="GO:0005737">
    <property type="term" value="C:cytoplasm"/>
    <property type="evidence" value="ECO:0007669"/>
    <property type="project" value="UniProtKB-SubCell"/>
</dbReference>